<reference evidence="3 4" key="1">
    <citation type="submission" date="2019-10" db="EMBL/GenBank/DDBJ databases">
        <title>Streptomyces tenebrisbrunneis sp.nov., an endogenous actinomycete isolated from of Lycium ruthenicum.</title>
        <authorList>
            <person name="Ma L."/>
        </authorList>
    </citation>
    <scope>NUCLEOTIDE SEQUENCE [LARGE SCALE GENOMIC DNA]</scope>
    <source>
        <strain evidence="3 4">TRM 66187</strain>
    </source>
</reference>
<feature type="compositionally biased region" description="Basic residues" evidence="1">
    <location>
        <begin position="14"/>
        <end position="24"/>
    </location>
</feature>
<proteinExistence type="predicted"/>
<dbReference type="Proteomes" id="UP000621266">
    <property type="component" value="Unassembled WGS sequence"/>
</dbReference>
<accession>A0ABQ7FFS1</accession>
<evidence type="ECO:0000313" key="4">
    <source>
        <dbReference type="Proteomes" id="UP000621266"/>
    </source>
</evidence>
<dbReference type="InterPro" id="IPR000627">
    <property type="entry name" value="Intradiol_dOase_C"/>
</dbReference>
<evidence type="ECO:0000256" key="1">
    <source>
        <dbReference type="SAM" id="MobiDB-lite"/>
    </source>
</evidence>
<comment type="caution">
    <text evidence="3">The sequence shown here is derived from an EMBL/GenBank/DDBJ whole genome shotgun (WGS) entry which is preliminary data.</text>
</comment>
<feature type="compositionally biased region" description="Polar residues" evidence="1">
    <location>
        <begin position="1"/>
        <end position="11"/>
    </location>
</feature>
<protein>
    <submittedName>
        <fullName evidence="3">Intradiol ring-cleavage dioxygenase</fullName>
    </submittedName>
</protein>
<dbReference type="CDD" id="cd03457">
    <property type="entry name" value="intradiol_dioxygenase_like"/>
    <property type="match status" value="1"/>
</dbReference>
<dbReference type="Pfam" id="PF00775">
    <property type="entry name" value="Dioxygenase_C"/>
    <property type="match status" value="1"/>
</dbReference>
<evidence type="ECO:0000259" key="2">
    <source>
        <dbReference type="Pfam" id="PF00775"/>
    </source>
</evidence>
<dbReference type="SUPFAM" id="SSF49482">
    <property type="entry name" value="Aromatic compound dioxygenase"/>
    <property type="match status" value="1"/>
</dbReference>
<dbReference type="EMBL" id="WHPN01000354">
    <property type="protein sequence ID" value="KAF4406671.1"/>
    <property type="molecule type" value="Genomic_DNA"/>
</dbReference>
<feature type="region of interest" description="Disordered" evidence="1">
    <location>
        <begin position="1"/>
        <end position="24"/>
    </location>
</feature>
<keyword evidence="3" id="KW-0560">Oxidoreductase</keyword>
<dbReference type="GO" id="GO:0051213">
    <property type="term" value="F:dioxygenase activity"/>
    <property type="evidence" value="ECO:0007669"/>
    <property type="project" value="UniProtKB-KW"/>
</dbReference>
<dbReference type="PANTHER" id="PTHR34315:SF1">
    <property type="entry name" value="INTRADIOL RING-CLEAVAGE DIOXYGENASES DOMAIN-CONTAINING PROTEIN-RELATED"/>
    <property type="match status" value="1"/>
</dbReference>
<evidence type="ECO:0000313" key="3">
    <source>
        <dbReference type="EMBL" id="KAF4406671.1"/>
    </source>
</evidence>
<dbReference type="InterPro" id="IPR006311">
    <property type="entry name" value="TAT_signal"/>
</dbReference>
<feature type="domain" description="Intradiol ring-cleavage dioxygenases" evidence="2">
    <location>
        <begin position="89"/>
        <end position="177"/>
    </location>
</feature>
<keyword evidence="4" id="KW-1185">Reference proteome</keyword>
<organism evidence="3 4">
    <name type="scientific">Streptomyces lycii</name>
    <dbReference type="NCBI Taxonomy" id="2654337"/>
    <lineage>
        <taxon>Bacteria</taxon>
        <taxon>Bacillati</taxon>
        <taxon>Actinomycetota</taxon>
        <taxon>Actinomycetes</taxon>
        <taxon>Kitasatosporales</taxon>
        <taxon>Streptomycetaceae</taxon>
        <taxon>Streptomyces</taxon>
    </lineage>
</organism>
<sequence length="272" mass="27711">MPMTPISSQGPRSHGPKHKAPSPVSRRRVLLGGAAVAAAGGLGVAGMASAGGAGSATGTATAGTGGARAVCSLLAQATEGPYALPGALVRSDIAEDKPGFPLRFLLTVVDQNAGCAPLADALVELWHCDHLGEYSGFVGGNGHEEADNGTFCRGAGMTDENGQVELTTIWPGHYRGRAVHVHLRVHTDVTLTEDSYTGGELVHTGQLFFDPQINAQVQAAAPYTENTTPETDLDEDSVYDGGGAASGLVTLFALGESVTDGYAATLTLGVDA</sequence>
<dbReference type="Gene3D" id="2.60.130.10">
    <property type="entry name" value="Aromatic compound dioxygenase"/>
    <property type="match status" value="1"/>
</dbReference>
<keyword evidence="3" id="KW-0223">Dioxygenase</keyword>
<gene>
    <name evidence="3" type="ORF">GCU69_23925</name>
</gene>
<dbReference type="PANTHER" id="PTHR34315">
    <property type="match status" value="1"/>
</dbReference>
<dbReference type="PROSITE" id="PS51318">
    <property type="entry name" value="TAT"/>
    <property type="match status" value="1"/>
</dbReference>
<name>A0ABQ7FFS1_9ACTN</name>
<dbReference type="InterPro" id="IPR015889">
    <property type="entry name" value="Intradiol_dOase_core"/>
</dbReference>